<gene>
    <name evidence="3" type="ORF">CYMTET_51143</name>
</gene>
<organism evidence="3 4">
    <name type="scientific">Cymbomonas tetramitiformis</name>
    <dbReference type="NCBI Taxonomy" id="36881"/>
    <lineage>
        <taxon>Eukaryota</taxon>
        <taxon>Viridiplantae</taxon>
        <taxon>Chlorophyta</taxon>
        <taxon>Pyramimonadophyceae</taxon>
        <taxon>Pyramimonadales</taxon>
        <taxon>Pyramimonadaceae</taxon>
        <taxon>Cymbomonas</taxon>
    </lineage>
</organism>
<feature type="region of interest" description="Disordered" evidence="1">
    <location>
        <begin position="389"/>
        <end position="417"/>
    </location>
</feature>
<dbReference type="Proteomes" id="UP001190700">
    <property type="component" value="Unassembled WGS sequence"/>
</dbReference>
<reference evidence="3 4" key="1">
    <citation type="journal article" date="2015" name="Genome Biol. Evol.">
        <title>Comparative Genomics of a Bacterivorous Green Alga Reveals Evolutionary Causalities and Consequences of Phago-Mixotrophic Mode of Nutrition.</title>
        <authorList>
            <person name="Burns J.A."/>
            <person name="Paasch A."/>
            <person name="Narechania A."/>
            <person name="Kim E."/>
        </authorList>
    </citation>
    <scope>NUCLEOTIDE SEQUENCE [LARGE SCALE GENOMIC DNA]</scope>
    <source>
        <strain evidence="3 4">PLY_AMNH</strain>
    </source>
</reference>
<evidence type="ECO:0000313" key="4">
    <source>
        <dbReference type="Proteomes" id="UP001190700"/>
    </source>
</evidence>
<comment type="caution">
    <text evidence="3">The sequence shown here is derived from an EMBL/GenBank/DDBJ whole genome shotgun (WGS) entry which is preliminary data.</text>
</comment>
<accession>A0AAE0EU12</accession>
<keyword evidence="2" id="KW-1133">Transmembrane helix</keyword>
<proteinExistence type="predicted"/>
<sequence>MRSGESVSTNILELLKVLSPEKANKWAKWAEQLNAEDVDNPGDLYGLNENDFNNLHISACLKHILRKERDKKSFLGETRNSVAQCAPQVLLVDSDESEQVEESKQKTPAALIGGIRRWFKLIGSPLELLVPADHYPAYSEHWIESRREDGHDLHEGMLFLYEVEMINSSLLLGVFTALFVEGVHEEMIEDFRSNRIDKLNFYVVLFGILSMCNAFFHTIVSYVMLRLILPVSTSNVYLFFKQKSMVNWMIFANVQVCCMLYSCFLFLSFLLINCVGGFFSVGALIVLSSCSISLFGLIYFAGLNFNLAINTGLFGSDPVFPFEHVVKATSDELDNKLTVCALHNISKFQKPVPASILYADMQNERKGTHAMNNKPDIKKQEVRRMPMTILRRSEDRKNTRNQATRSATPQSPVYEEQQRQFQFQQQVQLQQENERFAQIQQQRLQQLSILLQQQQMPQQKILLRQGQ</sequence>
<evidence type="ECO:0000256" key="2">
    <source>
        <dbReference type="SAM" id="Phobius"/>
    </source>
</evidence>
<feature type="compositionally biased region" description="Polar residues" evidence="1">
    <location>
        <begin position="400"/>
        <end position="411"/>
    </location>
</feature>
<keyword evidence="2" id="KW-0472">Membrane</keyword>
<keyword evidence="4" id="KW-1185">Reference proteome</keyword>
<protein>
    <submittedName>
        <fullName evidence="3">Uncharacterized protein</fullName>
    </submittedName>
</protein>
<feature type="transmembrane region" description="Helical" evidence="2">
    <location>
        <begin position="278"/>
        <end position="300"/>
    </location>
</feature>
<keyword evidence="2" id="KW-0812">Transmembrane</keyword>
<dbReference type="EMBL" id="LGRX02034080">
    <property type="protein sequence ID" value="KAK3238885.1"/>
    <property type="molecule type" value="Genomic_DNA"/>
</dbReference>
<feature type="transmembrane region" description="Helical" evidence="2">
    <location>
        <begin position="246"/>
        <end position="272"/>
    </location>
</feature>
<dbReference type="AlphaFoldDB" id="A0AAE0EU12"/>
<feature type="transmembrane region" description="Helical" evidence="2">
    <location>
        <begin position="199"/>
        <end position="225"/>
    </location>
</feature>
<name>A0AAE0EU12_9CHLO</name>
<evidence type="ECO:0000256" key="1">
    <source>
        <dbReference type="SAM" id="MobiDB-lite"/>
    </source>
</evidence>
<evidence type="ECO:0000313" key="3">
    <source>
        <dbReference type="EMBL" id="KAK3238885.1"/>
    </source>
</evidence>